<dbReference type="AlphaFoldDB" id="A0A1X7BN55"/>
<keyword evidence="1" id="KW-0472">Membrane</keyword>
<dbReference type="RefSeq" id="WP_085798946.1">
    <property type="nucleotide sequence ID" value="NZ_FWXB01000002.1"/>
</dbReference>
<proteinExistence type="predicted"/>
<dbReference type="OrthoDB" id="197461at2"/>
<organism evidence="3 4">
    <name type="scientific">Roseovarius aestuarii</name>
    <dbReference type="NCBI Taxonomy" id="475083"/>
    <lineage>
        <taxon>Bacteria</taxon>
        <taxon>Pseudomonadati</taxon>
        <taxon>Pseudomonadota</taxon>
        <taxon>Alphaproteobacteria</taxon>
        <taxon>Rhodobacterales</taxon>
        <taxon>Roseobacteraceae</taxon>
        <taxon>Roseovarius</taxon>
    </lineage>
</organism>
<evidence type="ECO:0000256" key="1">
    <source>
        <dbReference type="SAM" id="Phobius"/>
    </source>
</evidence>
<keyword evidence="1" id="KW-0812">Transmembrane</keyword>
<feature type="transmembrane region" description="Helical" evidence="1">
    <location>
        <begin position="12"/>
        <end position="29"/>
    </location>
</feature>
<dbReference type="Proteomes" id="UP000193224">
    <property type="component" value="Unassembled WGS sequence"/>
</dbReference>
<accession>A0A1X7BN55</accession>
<protein>
    <recommendedName>
        <fullName evidence="2">DUF2061 domain-containing protein</fullName>
    </recommendedName>
</protein>
<evidence type="ECO:0000259" key="2">
    <source>
        <dbReference type="Pfam" id="PF09834"/>
    </source>
</evidence>
<dbReference type="Pfam" id="PF09834">
    <property type="entry name" value="DUF2061"/>
    <property type="match status" value="1"/>
</dbReference>
<name>A0A1X7BN55_9RHOB</name>
<reference evidence="3 4" key="1">
    <citation type="submission" date="2017-03" db="EMBL/GenBank/DDBJ databases">
        <authorList>
            <person name="Afonso C.L."/>
            <person name="Miller P.J."/>
            <person name="Scott M.A."/>
            <person name="Spackman E."/>
            <person name="Goraichik I."/>
            <person name="Dimitrov K.M."/>
            <person name="Suarez D.L."/>
            <person name="Swayne D.E."/>
        </authorList>
    </citation>
    <scope>NUCLEOTIDE SEQUENCE [LARGE SCALE GENOMIC DNA]</scope>
    <source>
        <strain evidence="3 4">CECT 7745</strain>
    </source>
</reference>
<gene>
    <name evidence="3" type="ORF">ROA7745_00793</name>
</gene>
<evidence type="ECO:0000313" key="4">
    <source>
        <dbReference type="Proteomes" id="UP000193224"/>
    </source>
</evidence>
<keyword evidence="4" id="KW-1185">Reference proteome</keyword>
<sequence>METKRRTLVKAVVWNLMGLATMSLVGLAMTGSAAVGGAIAVINTLIGLSCYFIYERVWTHVRWGRFHD</sequence>
<dbReference type="InterPro" id="IPR018638">
    <property type="entry name" value="DUF2061_membrane"/>
</dbReference>
<feature type="transmembrane region" description="Helical" evidence="1">
    <location>
        <begin position="35"/>
        <end position="54"/>
    </location>
</feature>
<keyword evidence="1" id="KW-1133">Transmembrane helix</keyword>
<feature type="domain" description="DUF2061" evidence="2">
    <location>
        <begin position="8"/>
        <end position="59"/>
    </location>
</feature>
<dbReference type="EMBL" id="FWXB01000002">
    <property type="protein sequence ID" value="SMC10984.1"/>
    <property type="molecule type" value="Genomic_DNA"/>
</dbReference>
<evidence type="ECO:0000313" key="3">
    <source>
        <dbReference type="EMBL" id="SMC10984.1"/>
    </source>
</evidence>